<evidence type="ECO:0000313" key="1">
    <source>
        <dbReference type="EMBL" id="VFK65701.1"/>
    </source>
</evidence>
<gene>
    <name evidence="1" type="ORF">BECKUNK1418G_GA0071005_106813</name>
    <name evidence="2" type="ORF">BECKUNK1418H_GA0071006_112013</name>
</gene>
<dbReference type="EMBL" id="CAADFZ010000068">
    <property type="protein sequence ID" value="VFK65701.1"/>
    <property type="molecule type" value="Genomic_DNA"/>
</dbReference>
<evidence type="ECO:0000313" key="2">
    <source>
        <dbReference type="EMBL" id="VFK72535.1"/>
    </source>
</evidence>
<organism evidence="1">
    <name type="scientific">Candidatus Kentrum sp. UNK</name>
    <dbReference type="NCBI Taxonomy" id="2126344"/>
    <lineage>
        <taxon>Bacteria</taxon>
        <taxon>Pseudomonadati</taxon>
        <taxon>Pseudomonadota</taxon>
        <taxon>Gammaproteobacteria</taxon>
        <taxon>Candidatus Kentrum</taxon>
    </lineage>
</organism>
<name>A0A451AI16_9GAMM</name>
<proteinExistence type="predicted"/>
<reference evidence="1" key="1">
    <citation type="submission" date="2019-02" db="EMBL/GenBank/DDBJ databases">
        <authorList>
            <person name="Gruber-Vodicka R. H."/>
            <person name="Seah K. B. B."/>
        </authorList>
    </citation>
    <scope>NUCLEOTIDE SEQUENCE</scope>
    <source>
        <strain evidence="2">BECK_BY19</strain>
        <strain evidence="1">BECK_BY8</strain>
    </source>
</reference>
<accession>A0A451AI16</accession>
<dbReference type="EMBL" id="CAADGD010000120">
    <property type="protein sequence ID" value="VFK72535.1"/>
    <property type="molecule type" value="Genomic_DNA"/>
</dbReference>
<sequence>MRFAYPPYGPESGLLFHSNTRYSQTLIKAAGALPRIEKADVRFGDERE</sequence>
<protein>
    <submittedName>
        <fullName evidence="1">Uncharacterized protein</fullName>
    </submittedName>
</protein>
<dbReference type="AlphaFoldDB" id="A0A451AI16"/>